<comment type="caution">
    <text evidence="1">The sequence shown here is derived from an EMBL/GenBank/DDBJ whole genome shotgun (WGS) entry which is preliminary data.</text>
</comment>
<dbReference type="EMBL" id="CM043015">
    <property type="protein sequence ID" value="KAI4470051.1"/>
    <property type="molecule type" value="Genomic_DNA"/>
</dbReference>
<reference evidence="1" key="1">
    <citation type="submission" date="2022-04" db="EMBL/GenBank/DDBJ databases">
        <title>Chromosome-scale genome assembly of Holotrichia oblita Faldermann.</title>
        <authorList>
            <person name="Rongchong L."/>
        </authorList>
    </citation>
    <scope>NUCLEOTIDE SEQUENCE</scope>
    <source>
        <strain evidence="1">81SQS9</strain>
    </source>
</reference>
<evidence type="ECO:0000313" key="2">
    <source>
        <dbReference type="Proteomes" id="UP001056778"/>
    </source>
</evidence>
<name>A0ACB9TTE4_HOLOL</name>
<organism evidence="1 2">
    <name type="scientific">Holotrichia oblita</name>
    <name type="common">Chafer beetle</name>
    <dbReference type="NCBI Taxonomy" id="644536"/>
    <lineage>
        <taxon>Eukaryota</taxon>
        <taxon>Metazoa</taxon>
        <taxon>Ecdysozoa</taxon>
        <taxon>Arthropoda</taxon>
        <taxon>Hexapoda</taxon>
        <taxon>Insecta</taxon>
        <taxon>Pterygota</taxon>
        <taxon>Neoptera</taxon>
        <taxon>Endopterygota</taxon>
        <taxon>Coleoptera</taxon>
        <taxon>Polyphaga</taxon>
        <taxon>Scarabaeiformia</taxon>
        <taxon>Scarabaeidae</taxon>
        <taxon>Melolonthinae</taxon>
        <taxon>Holotrichia</taxon>
    </lineage>
</organism>
<gene>
    <name evidence="1" type="ORF">MML48_1g08043</name>
</gene>
<dbReference type="Proteomes" id="UP001056778">
    <property type="component" value="Chromosome 1"/>
</dbReference>
<keyword evidence="2" id="KW-1185">Reference proteome</keyword>
<accession>A0ACB9TTE4</accession>
<sequence length="402" mass="45826">MSWDIIVWEKENAIDYVPSVWGNLKNTMYKYPLGMSQQKTRQIIYDCKDISSNYKWYGAKVKRYGIKSLKKAQELCSRGEYSSMSENTDDDDDDEEMSPYPATAKKKRSSIIENTEFKIPEVPKIRHYARHIDIQDDPNSEGNRHELLAETNRNNASLLMEQNTDKKRYNLPVSNNEDEINVTEASAVASSAEEYEHVYSEGTMYSTMFEIFLFDKNIFLAALSVTSSPASTLTNYSNLSSSSDILNEILKNQVEIKYTLKDLSKRLDQVDNFIKYTSKIDTSILEESPLLNKLPCETIADVNVLENFVADNQNFDQLVNFLYLLGGESDSKTIYYIMKKLLTNEVALQYSGIGKKRKLPFCTLHIYKAVIAATRKKAPKCSRRASSKGSVPLFSSIESPNS</sequence>
<evidence type="ECO:0000313" key="1">
    <source>
        <dbReference type="EMBL" id="KAI4470051.1"/>
    </source>
</evidence>
<protein>
    <submittedName>
        <fullName evidence="1">Uncharacterized protein</fullName>
    </submittedName>
</protein>
<proteinExistence type="predicted"/>